<comment type="caution">
    <text evidence="1">The sequence shown here is derived from an EMBL/GenBank/DDBJ whole genome shotgun (WGS) entry which is preliminary data.</text>
</comment>
<organism evidence="1 2">
    <name type="scientific">Rhizobium meliloti</name>
    <name type="common">Ensifer meliloti</name>
    <name type="synonym">Sinorhizobium meliloti</name>
    <dbReference type="NCBI Taxonomy" id="382"/>
    <lineage>
        <taxon>Bacteria</taxon>
        <taxon>Pseudomonadati</taxon>
        <taxon>Pseudomonadota</taxon>
        <taxon>Alphaproteobacteria</taxon>
        <taxon>Hyphomicrobiales</taxon>
        <taxon>Rhizobiaceae</taxon>
        <taxon>Sinorhizobium/Ensifer group</taxon>
        <taxon>Sinorhizobium</taxon>
    </lineage>
</organism>
<dbReference type="EMBL" id="NJGD01000006">
    <property type="protein sequence ID" value="PJR14457.1"/>
    <property type="molecule type" value="Genomic_DNA"/>
</dbReference>
<dbReference type="InterPro" id="IPR006175">
    <property type="entry name" value="YjgF/YER057c/UK114"/>
</dbReference>
<dbReference type="Pfam" id="PF01042">
    <property type="entry name" value="Ribonuc_L-PSP"/>
    <property type="match status" value="1"/>
</dbReference>
<dbReference type="RefSeq" id="WP_100672391.1">
    <property type="nucleotide sequence ID" value="NZ_NJGD01000006.1"/>
</dbReference>
<sequence>MFEVIDTGADPSDVPVSEAVRAGDLFWSVHISEDPVTGEPVFGDIETQARRTLQNLEIAIKAAGGSVANVVQMQVFLTERADAPGMNRVYTEFFREPYPVRTTVVVKELITPGLRIEVLAHAVLEGA</sequence>
<proteinExistence type="predicted"/>
<name>A0A2J0Z1S2_RHIML</name>
<dbReference type="GO" id="GO:0005829">
    <property type="term" value="C:cytosol"/>
    <property type="evidence" value="ECO:0007669"/>
    <property type="project" value="TreeGrafter"/>
</dbReference>
<dbReference type="Proteomes" id="UP000231987">
    <property type="component" value="Unassembled WGS sequence"/>
</dbReference>
<reference evidence="1 2" key="1">
    <citation type="submission" date="2017-06" db="EMBL/GenBank/DDBJ databases">
        <title>Ensifer strains isolated from leguminous trees and herbs display diverse denitrification phenotypes with some acting as strong N2O sinks.</title>
        <authorList>
            <person name="Woliy K."/>
            <person name="Mania D."/>
            <person name="Bakken L.R."/>
            <person name="Frostegard A."/>
        </authorList>
    </citation>
    <scope>NUCLEOTIDE SEQUENCE [LARGE SCALE GENOMIC DNA]</scope>
    <source>
        <strain evidence="1 2">AC50a</strain>
    </source>
</reference>
<dbReference type="PANTHER" id="PTHR11803:SF39">
    <property type="entry name" value="2-IMINOBUTANOATE_2-IMINOPROPANOATE DEAMINASE"/>
    <property type="match status" value="1"/>
</dbReference>
<dbReference type="InterPro" id="IPR035959">
    <property type="entry name" value="RutC-like_sf"/>
</dbReference>
<evidence type="ECO:0000313" key="2">
    <source>
        <dbReference type="Proteomes" id="UP000231987"/>
    </source>
</evidence>
<dbReference type="AlphaFoldDB" id="A0A2J0Z1S2"/>
<evidence type="ECO:0000313" key="1">
    <source>
        <dbReference type="EMBL" id="PJR14457.1"/>
    </source>
</evidence>
<protein>
    <submittedName>
        <fullName evidence="1">Enamine deaminase RidA</fullName>
    </submittedName>
</protein>
<dbReference type="GO" id="GO:0019239">
    <property type="term" value="F:deaminase activity"/>
    <property type="evidence" value="ECO:0007669"/>
    <property type="project" value="TreeGrafter"/>
</dbReference>
<gene>
    <name evidence="1" type="ORF">CEJ86_15490</name>
</gene>
<dbReference type="Gene3D" id="3.30.1330.40">
    <property type="entry name" value="RutC-like"/>
    <property type="match status" value="1"/>
</dbReference>
<dbReference type="CDD" id="cd00448">
    <property type="entry name" value="YjgF_YER057c_UK114_family"/>
    <property type="match status" value="1"/>
</dbReference>
<dbReference type="PANTHER" id="PTHR11803">
    <property type="entry name" value="2-IMINOBUTANOATE/2-IMINOPROPANOATE DEAMINASE RIDA"/>
    <property type="match status" value="1"/>
</dbReference>
<accession>A0A2J0Z1S2</accession>
<dbReference type="SUPFAM" id="SSF55298">
    <property type="entry name" value="YjgF-like"/>
    <property type="match status" value="1"/>
</dbReference>